<dbReference type="EMBL" id="JAAGVB010000061">
    <property type="protein sequence ID" value="NEW36049.1"/>
    <property type="molecule type" value="Genomic_DNA"/>
</dbReference>
<evidence type="ECO:0000313" key="2">
    <source>
        <dbReference type="Proteomes" id="UP000471166"/>
    </source>
</evidence>
<comment type="caution">
    <text evidence="1">The sequence shown here is derived from an EMBL/GenBank/DDBJ whole genome shotgun (WGS) entry which is preliminary data.</text>
</comment>
<proteinExistence type="predicted"/>
<name>A0A6P1CU14_9NOCA</name>
<organism evidence="1 2">
    <name type="scientific">Nocardia cyriacigeorgica</name>
    <dbReference type="NCBI Taxonomy" id="135487"/>
    <lineage>
        <taxon>Bacteria</taxon>
        <taxon>Bacillati</taxon>
        <taxon>Actinomycetota</taxon>
        <taxon>Actinomycetes</taxon>
        <taxon>Mycobacteriales</taxon>
        <taxon>Nocardiaceae</taxon>
        <taxon>Nocardia</taxon>
    </lineage>
</organism>
<accession>A0A6P1CU14</accession>
<protein>
    <submittedName>
        <fullName evidence="1">Uncharacterized protein</fullName>
    </submittedName>
</protein>
<dbReference type="Proteomes" id="UP000471166">
    <property type="component" value="Unassembled WGS sequence"/>
</dbReference>
<dbReference type="RefSeq" id="WP_163847431.1">
    <property type="nucleotide sequence ID" value="NZ_AP026979.1"/>
</dbReference>
<dbReference type="AlphaFoldDB" id="A0A6P1CU14"/>
<gene>
    <name evidence="1" type="ORF">GV791_26280</name>
</gene>
<reference evidence="1 2" key="1">
    <citation type="submission" date="2020-01" db="EMBL/GenBank/DDBJ databases">
        <title>Genetics and antimicrobial susceptibilities of Nocardia species isolated from the soil; a comparison with species isolated from humans.</title>
        <authorList>
            <person name="Carrasco G."/>
            <person name="Monzon S."/>
            <person name="Sansegundo M."/>
            <person name="Garcia E."/>
            <person name="Garrido N."/>
            <person name="Medina M.J."/>
            <person name="Villalon P."/>
            <person name="Ramirez-Arocha A.C."/>
            <person name="Jimenez P."/>
            <person name="Cuesta I."/>
            <person name="Valdezate S."/>
        </authorList>
    </citation>
    <scope>NUCLEOTIDE SEQUENCE [LARGE SCALE GENOMIC DNA]</scope>
    <source>
        <strain evidence="1 2">CNM20110626</strain>
    </source>
</reference>
<evidence type="ECO:0000313" key="1">
    <source>
        <dbReference type="EMBL" id="NEW36049.1"/>
    </source>
</evidence>
<sequence>MTRLSICVAAWRDTASARADARIRADGSDLHYLDVPVPVPRPEREHPEKE</sequence>